<gene>
    <name evidence="1" type="ORF">BO95DRAFT_11139</name>
</gene>
<organism evidence="1 2">
    <name type="scientific">Aspergillus brunneoviolaceus CBS 621.78</name>
    <dbReference type="NCBI Taxonomy" id="1450534"/>
    <lineage>
        <taxon>Eukaryota</taxon>
        <taxon>Fungi</taxon>
        <taxon>Dikarya</taxon>
        <taxon>Ascomycota</taxon>
        <taxon>Pezizomycotina</taxon>
        <taxon>Eurotiomycetes</taxon>
        <taxon>Eurotiomycetidae</taxon>
        <taxon>Eurotiales</taxon>
        <taxon>Aspergillaceae</taxon>
        <taxon>Aspergillus</taxon>
        <taxon>Aspergillus subgen. Circumdati</taxon>
    </lineage>
</organism>
<evidence type="ECO:0000313" key="2">
    <source>
        <dbReference type="Proteomes" id="UP000249057"/>
    </source>
</evidence>
<evidence type="ECO:0000313" key="1">
    <source>
        <dbReference type="EMBL" id="RAH49205.1"/>
    </source>
</evidence>
<keyword evidence="2" id="KW-1185">Reference proteome</keyword>
<name>A0ACD1GIY8_9EURO</name>
<dbReference type="EMBL" id="KZ825319">
    <property type="protein sequence ID" value="RAH49205.1"/>
    <property type="molecule type" value="Genomic_DNA"/>
</dbReference>
<proteinExistence type="predicted"/>
<accession>A0ACD1GIY8</accession>
<dbReference type="Proteomes" id="UP000249057">
    <property type="component" value="Unassembled WGS sequence"/>
</dbReference>
<reference evidence="1" key="1">
    <citation type="submission" date="2018-02" db="EMBL/GenBank/DDBJ databases">
        <title>The genomes of Aspergillus section Nigri reveals drivers in fungal speciation.</title>
        <authorList>
            <consortium name="DOE Joint Genome Institute"/>
            <person name="Vesth T.C."/>
            <person name="Nybo J."/>
            <person name="Theobald S."/>
            <person name="Brandl J."/>
            <person name="Frisvad J.C."/>
            <person name="Nielsen K.F."/>
            <person name="Lyhne E.K."/>
            <person name="Kogle M.E."/>
            <person name="Kuo A."/>
            <person name="Riley R."/>
            <person name="Clum A."/>
            <person name="Nolan M."/>
            <person name="Lipzen A."/>
            <person name="Salamov A."/>
            <person name="Henrissat B."/>
            <person name="Wiebenga A."/>
            <person name="De vries R.P."/>
            <person name="Grigoriev I.V."/>
            <person name="Mortensen U.H."/>
            <person name="Andersen M.R."/>
            <person name="Baker S.E."/>
        </authorList>
    </citation>
    <scope>NUCLEOTIDE SEQUENCE</scope>
    <source>
        <strain evidence="1">CBS 621.78</strain>
    </source>
</reference>
<protein>
    <submittedName>
        <fullName evidence="1">Uncharacterized protein</fullName>
    </submittedName>
</protein>
<sequence length="167" mass="18500">MTGPRLGWAGFGWVWLGLAGFKVPFPHSMQWASLVTVSFPPFPFSSTITPLSLPPSPLVAVNRAYYNNIHIRFCFPSPPPSLSSPDFSRHSSLVTVVVLLAYQPHTSPREINLLCPLTLPVILFLEHAIRGSFLPHHCRFRKASLPSVPAIIDWPQISCVRTLSTSS</sequence>